<feature type="chain" id="PRO_5002729578" evidence="1">
    <location>
        <begin position="17"/>
        <end position="220"/>
    </location>
</feature>
<dbReference type="HOGENOM" id="CLU_035730_7_1_1"/>
<feature type="domain" description="SCP" evidence="2">
    <location>
        <begin position="21"/>
        <end position="181"/>
    </location>
</feature>
<organism evidence="3 4">
    <name type="scientific">Caenorhabditis briggsae</name>
    <dbReference type="NCBI Taxonomy" id="6238"/>
    <lineage>
        <taxon>Eukaryota</taxon>
        <taxon>Metazoa</taxon>
        <taxon>Ecdysozoa</taxon>
        <taxon>Nematoda</taxon>
        <taxon>Chromadorea</taxon>
        <taxon>Rhabditida</taxon>
        <taxon>Rhabditina</taxon>
        <taxon>Rhabditomorpha</taxon>
        <taxon>Rhabditoidea</taxon>
        <taxon>Rhabditidae</taxon>
        <taxon>Peloderinae</taxon>
        <taxon>Caenorhabditis</taxon>
    </lineage>
</organism>
<evidence type="ECO:0000256" key="1">
    <source>
        <dbReference type="SAM" id="SignalP"/>
    </source>
</evidence>
<feature type="signal peptide" evidence="1">
    <location>
        <begin position="1"/>
        <end position="16"/>
    </location>
</feature>
<dbReference type="GO" id="GO:0005615">
    <property type="term" value="C:extracellular space"/>
    <property type="evidence" value="ECO:0000318"/>
    <property type="project" value="GO_Central"/>
</dbReference>
<dbReference type="WormBase" id="CBG03511">
    <property type="protein sequence ID" value="CBP49939"/>
    <property type="gene ID" value="WBGene00026363"/>
</dbReference>
<evidence type="ECO:0000259" key="2">
    <source>
        <dbReference type="SMART" id="SM00198"/>
    </source>
</evidence>
<dbReference type="Proteomes" id="UP000008549">
    <property type="component" value="Unassembled WGS sequence"/>
</dbReference>
<reference evidence="3 4" key="2">
    <citation type="journal article" date="2011" name="PLoS Genet.">
        <title>Caenorhabditis briggsae recombinant inbred line genotypes reveal inter-strain incompatibility and the evolution of recombination.</title>
        <authorList>
            <person name="Ross J.A."/>
            <person name="Koboldt D.C."/>
            <person name="Staisch J.E."/>
            <person name="Chamberlin H.M."/>
            <person name="Gupta B.P."/>
            <person name="Miller R.D."/>
            <person name="Baird S.E."/>
            <person name="Haag E.S."/>
        </authorList>
    </citation>
    <scope>NUCLEOTIDE SEQUENCE [LARGE SCALE GENOMIC DNA]</scope>
    <source>
        <strain evidence="3 4">AF16</strain>
    </source>
</reference>
<dbReference type="InterPro" id="IPR002413">
    <property type="entry name" value="V5_allergen-like"/>
</dbReference>
<dbReference type="RefSeq" id="XP_002634652.1">
    <property type="nucleotide sequence ID" value="XM_002634606.1"/>
</dbReference>
<keyword evidence="4" id="KW-1185">Reference proteome</keyword>
<dbReference type="SMART" id="SM00198">
    <property type="entry name" value="SCP"/>
    <property type="match status" value="1"/>
</dbReference>
<dbReference type="Gene3D" id="3.40.33.10">
    <property type="entry name" value="CAP"/>
    <property type="match status" value="1"/>
</dbReference>
<dbReference type="InterPro" id="IPR014044">
    <property type="entry name" value="CAP_dom"/>
</dbReference>
<evidence type="ECO:0000313" key="4">
    <source>
        <dbReference type="Proteomes" id="UP000008549"/>
    </source>
</evidence>
<gene>
    <name evidence="3 5" type="ORF">CBG03511</name>
    <name evidence="3" type="ORF">CBG_03511</name>
</gene>
<keyword evidence="1" id="KW-0732">Signal</keyword>
<dbReference type="KEGG" id="cbr:CBG_03511"/>
<dbReference type="InParanoid" id="A8WV88"/>
<dbReference type="PRINTS" id="PR00838">
    <property type="entry name" value="V5ALLERGEN"/>
</dbReference>
<dbReference type="Pfam" id="PF00188">
    <property type="entry name" value="CAP"/>
    <property type="match status" value="1"/>
</dbReference>
<dbReference type="EMBL" id="HE600967">
    <property type="protein sequence ID" value="CAP24399.1"/>
    <property type="molecule type" value="Genomic_DNA"/>
</dbReference>
<dbReference type="InterPro" id="IPR001283">
    <property type="entry name" value="CRISP-related"/>
</dbReference>
<protein>
    <submittedName>
        <fullName evidence="3">Protein CBG03511</fullName>
    </submittedName>
</protein>
<name>A8WV88_CAEBR</name>
<evidence type="ECO:0000313" key="5">
    <source>
        <dbReference type="WormBase" id="CBG03511"/>
    </source>
</evidence>
<dbReference type="InterPro" id="IPR035940">
    <property type="entry name" value="CAP_sf"/>
</dbReference>
<accession>A8WV88</accession>
<evidence type="ECO:0000313" key="3">
    <source>
        <dbReference type="EMBL" id="CAP24399.1"/>
    </source>
</evidence>
<dbReference type="PRINTS" id="PR00837">
    <property type="entry name" value="V5TPXLIKE"/>
</dbReference>
<reference evidence="3 4" key="1">
    <citation type="journal article" date="2003" name="PLoS Biol.">
        <title>The genome sequence of Caenorhabditis briggsae: a platform for comparative genomics.</title>
        <authorList>
            <person name="Stein L.D."/>
            <person name="Bao Z."/>
            <person name="Blasiar D."/>
            <person name="Blumenthal T."/>
            <person name="Brent M.R."/>
            <person name="Chen N."/>
            <person name="Chinwalla A."/>
            <person name="Clarke L."/>
            <person name="Clee C."/>
            <person name="Coghlan A."/>
            <person name="Coulson A."/>
            <person name="D'Eustachio P."/>
            <person name="Fitch D.H."/>
            <person name="Fulton L.A."/>
            <person name="Fulton R.E."/>
            <person name="Griffiths-Jones S."/>
            <person name="Harris T.W."/>
            <person name="Hillier L.W."/>
            <person name="Kamath R."/>
            <person name="Kuwabara P.E."/>
            <person name="Mardis E.R."/>
            <person name="Marra M.A."/>
            <person name="Miner T.L."/>
            <person name="Minx P."/>
            <person name="Mullikin J.C."/>
            <person name="Plumb R.W."/>
            <person name="Rogers J."/>
            <person name="Schein J.E."/>
            <person name="Sohrmann M."/>
            <person name="Spieth J."/>
            <person name="Stajich J.E."/>
            <person name="Wei C."/>
            <person name="Willey D."/>
            <person name="Wilson R.K."/>
            <person name="Durbin R."/>
            <person name="Waterston R.H."/>
        </authorList>
    </citation>
    <scope>NUCLEOTIDE SEQUENCE [LARGE SCALE GENOMIC DNA]</scope>
    <source>
        <strain evidence="3 4">AF16</strain>
    </source>
</reference>
<dbReference type="PANTHER" id="PTHR10334">
    <property type="entry name" value="CYSTEINE-RICH SECRETORY PROTEIN-RELATED"/>
    <property type="match status" value="1"/>
</dbReference>
<dbReference type="AlphaFoldDB" id="A8WV88"/>
<sequence length="220" mass="24178">MKLIFSILAVLGCASAQFNETAQHNIVQAHNDLRSDIARGIFRASGRLLPQAANMKEMTWDPELAESAQDYADTCSKSPSGHPNIGENIYLDHTESSDSLDGLGVRAAKHWARQFEDYRGTSSMVDQASLLNGLASATQMAWADAEFVGCGVQKCGRDPAQPNMYIFSVVCHYKEPESLFFSRMYAPGRMCSACPCGYTCDTKPDCAYGLQMTEKFCSLK</sequence>
<dbReference type="OMA" id="CHYKEPE"/>
<dbReference type="CTD" id="8576645"/>
<dbReference type="GeneID" id="8576645"/>
<dbReference type="SUPFAM" id="SSF55797">
    <property type="entry name" value="PR-1-like"/>
    <property type="match status" value="1"/>
</dbReference>
<dbReference type="eggNOG" id="KOG3017">
    <property type="taxonomic scope" value="Eukaryota"/>
</dbReference>
<dbReference type="FunFam" id="3.40.33.10:FF:000013">
    <property type="entry name" value="SCP-Like extracellular protein"/>
    <property type="match status" value="1"/>
</dbReference>
<proteinExistence type="predicted"/>
<dbReference type="CDD" id="cd05380">
    <property type="entry name" value="CAP_euk"/>
    <property type="match status" value="1"/>
</dbReference>